<name>A0A5C7FUZ0_9BACT</name>
<protein>
    <submittedName>
        <fullName evidence="2">ParA family protein</fullName>
    </submittedName>
</protein>
<proteinExistence type="predicted"/>
<dbReference type="Pfam" id="PF01656">
    <property type="entry name" value="CbiA"/>
    <property type="match status" value="1"/>
</dbReference>
<evidence type="ECO:0000259" key="1">
    <source>
        <dbReference type="Pfam" id="PF01656"/>
    </source>
</evidence>
<dbReference type="SUPFAM" id="SSF52540">
    <property type="entry name" value="P-loop containing nucleoside triphosphate hydrolases"/>
    <property type="match status" value="1"/>
</dbReference>
<dbReference type="AlphaFoldDB" id="A0A5C7FUZ0"/>
<gene>
    <name evidence="2" type="ORF">FUA23_11275</name>
</gene>
<comment type="caution">
    <text evidence="2">The sequence shown here is derived from an EMBL/GenBank/DDBJ whole genome shotgun (WGS) entry which is preliminary data.</text>
</comment>
<dbReference type="CDD" id="cd02042">
    <property type="entry name" value="ParAB_family"/>
    <property type="match status" value="1"/>
</dbReference>
<dbReference type="OrthoDB" id="978593at2"/>
<sequence length="224" mass="24674">MIVSSVNYKGGTGKSTMAQNLAVAFTLNGYKVCIVDADGTGATMDWSEDRHEREITPPITCSHLTNPKSFTSQVKALYKDGEYDLLIIDCPPALSPIAVKAMSISDYLFIPINTTGGNDIKVTQKLLKEFQKIREIKEDNGGKVEAFLLANGYKTNVVLHESVIKIMDQLCAHYDVGRFETIIHNRVVYGEASMQGKGVLELDNRKAKVEMGRLMKEILTIAGA</sequence>
<feature type="domain" description="CobQ/CobB/MinD/ParA nucleotide binding" evidence="1">
    <location>
        <begin position="6"/>
        <end position="140"/>
    </location>
</feature>
<dbReference type="PANTHER" id="PTHR13696">
    <property type="entry name" value="P-LOOP CONTAINING NUCLEOSIDE TRIPHOSPHATE HYDROLASE"/>
    <property type="match status" value="1"/>
</dbReference>
<accession>A0A5C7FUZ0</accession>
<evidence type="ECO:0000313" key="2">
    <source>
        <dbReference type="EMBL" id="TXF89319.1"/>
    </source>
</evidence>
<reference evidence="2 3" key="1">
    <citation type="submission" date="2019-08" db="EMBL/GenBank/DDBJ databases">
        <title>Lewinella sp. strain SSH13 Genome sequencing and assembly.</title>
        <authorList>
            <person name="Kim I."/>
        </authorList>
    </citation>
    <scope>NUCLEOTIDE SEQUENCE [LARGE SCALE GENOMIC DNA]</scope>
    <source>
        <strain evidence="2 3">SSH13</strain>
    </source>
</reference>
<keyword evidence="3" id="KW-1185">Reference proteome</keyword>
<dbReference type="PIRSF" id="PIRSF009320">
    <property type="entry name" value="Nuc_binding_HP_1000"/>
    <property type="match status" value="1"/>
</dbReference>
<dbReference type="InterPro" id="IPR002586">
    <property type="entry name" value="CobQ/CobB/MinD/ParA_Nub-bd_dom"/>
</dbReference>
<dbReference type="Proteomes" id="UP000321907">
    <property type="component" value="Unassembled WGS sequence"/>
</dbReference>
<dbReference type="Gene3D" id="3.40.50.300">
    <property type="entry name" value="P-loop containing nucleotide triphosphate hydrolases"/>
    <property type="match status" value="1"/>
</dbReference>
<evidence type="ECO:0000313" key="3">
    <source>
        <dbReference type="Proteomes" id="UP000321907"/>
    </source>
</evidence>
<dbReference type="PANTHER" id="PTHR13696:SF96">
    <property type="entry name" value="COBQ_COBB_MIND_PARA NUCLEOTIDE BINDING DOMAIN-CONTAINING PROTEIN"/>
    <property type="match status" value="1"/>
</dbReference>
<dbReference type="InterPro" id="IPR050678">
    <property type="entry name" value="DNA_Partitioning_ATPase"/>
</dbReference>
<dbReference type="RefSeq" id="WP_147930845.1">
    <property type="nucleotide sequence ID" value="NZ_VOXD01000015.1"/>
</dbReference>
<dbReference type="EMBL" id="VOXD01000015">
    <property type="protein sequence ID" value="TXF89319.1"/>
    <property type="molecule type" value="Genomic_DNA"/>
</dbReference>
<dbReference type="InterPro" id="IPR027417">
    <property type="entry name" value="P-loop_NTPase"/>
</dbReference>
<organism evidence="2 3">
    <name type="scientific">Neolewinella aurantiaca</name>
    <dbReference type="NCBI Taxonomy" id="2602767"/>
    <lineage>
        <taxon>Bacteria</taxon>
        <taxon>Pseudomonadati</taxon>
        <taxon>Bacteroidota</taxon>
        <taxon>Saprospiria</taxon>
        <taxon>Saprospirales</taxon>
        <taxon>Lewinellaceae</taxon>
        <taxon>Neolewinella</taxon>
    </lineage>
</organism>